<evidence type="ECO:0000256" key="1">
    <source>
        <dbReference type="SAM" id="Coils"/>
    </source>
</evidence>
<dbReference type="Proteomes" id="UP000707451">
    <property type="component" value="Unassembled WGS sequence"/>
</dbReference>
<proteinExistence type="predicted"/>
<dbReference type="AlphaFoldDB" id="A0A9P7XHI9"/>
<dbReference type="EMBL" id="JAHRHY010000023">
    <property type="protein sequence ID" value="KAG9061545.1"/>
    <property type="molecule type" value="Genomic_DNA"/>
</dbReference>
<accession>A0A9P7XHI9</accession>
<reference evidence="2" key="1">
    <citation type="submission" date="2021-06" db="EMBL/GenBank/DDBJ databases">
        <title>Genome Sequence of Mortierella hyaline Strain SCG-10, a Cold-Adapted, Nitrate-Reducing Fungus Isolated from Soil in Minnesota, USA.</title>
        <authorList>
            <person name="Aldossari N."/>
        </authorList>
    </citation>
    <scope>NUCLEOTIDE SEQUENCE</scope>
    <source>
        <strain evidence="2">SCG-10</strain>
    </source>
</reference>
<keyword evidence="3" id="KW-1185">Reference proteome</keyword>
<evidence type="ECO:0000313" key="3">
    <source>
        <dbReference type="Proteomes" id="UP000707451"/>
    </source>
</evidence>
<evidence type="ECO:0000313" key="2">
    <source>
        <dbReference type="EMBL" id="KAG9061545.1"/>
    </source>
</evidence>
<comment type="caution">
    <text evidence="2">The sequence shown here is derived from an EMBL/GenBank/DDBJ whole genome shotgun (WGS) entry which is preliminary data.</text>
</comment>
<name>A0A9P7XHI9_9FUNG</name>
<feature type="coiled-coil region" evidence="1">
    <location>
        <begin position="10"/>
        <end position="73"/>
    </location>
</feature>
<protein>
    <submittedName>
        <fullName evidence="2">Uncharacterized protein</fullName>
    </submittedName>
</protein>
<sequence length="96" mass="11337">MSGTVSHQDFQLVSDELALIEQENRALQTQLRAAIDQKVTLENLSRDRDSDAFNQWKNERQQLELEYTERIEELQEVSIDLVFDRLMRSYIPPPEN</sequence>
<keyword evidence="1" id="KW-0175">Coiled coil</keyword>
<organism evidence="2 3">
    <name type="scientific">Linnemannia hyalina</name>
    <dbReference type="NCBI Taxonomy" id="64524"/>
    <lineage>
        <taxon>Eukaryota</taxon>
        <taxon>Fungi</taxon>
        <taxon>Fungi incertae sedis</taxon>
        <taxon>Mucoromycota</taxon>
        <taxon>Mortierellomycotina</taxon>
        <taxon>Mortierellomycetes</taxon>
        <taxon>Mortierellales</taxon>
        <taxon>Mortierellaceae</taxon>
        <taxon>Linnemannia</taxon>
    </lineage>
</organism>
<gene>
    <name evidence="2" type="ORF">KI688_007124</name>
</gene>